<dbReference type="RefSeq" id="WP_144277908.1">
    <property type="nucleotide sequence ID" value="NZ_CP041730.1"/>
</dbReference>
<proteinExistence type="predicted"/>
<accession>A0A516SEC4</accession>
<dbReference type="AlphaFoldDB" id="A0A516SEC4"/>
<feature type="region of interest" description="Disordered" evidence="1">
    <location>
        <begin position="105"/>
        <end position="126"/>
    </location>
</feature>
<gene>
    <name evidence="2" type="ORF">FNU76_09105</name>
</gene>
<evidence type="ECO:0008006" key="4">
    <source>
        <dbReference type="Google" id="ProtNLM"/>
    </source>
</evidence>
<dbReference type="Proteomes" id="UP000317550">
    <property type="component" value="Chromosome"/>
</dbReference>
<organism evidence="2 3">
    <name type="scientific">Chitinimonas arctica</name>
    <dbReference type="NCBI Taxonomy" id="2594795"/>
    <lineage>
        <taxon>Bacteria</taxon>
        <taxon>Pseudomonadati</taxon>
        <taxon>Pseudomonadota</taxon>
        <taxon>Betaproteobacteria</taxon>
        <taxon>Neisseriales</taxon>
        <taxon>Chitinibacteraceae</taxon>
        <taxon>Chitinimonas</taxon>
    </lineage>
</organism>
<dbReference type="KEGG" id="cari:FNU76_09105"/>
<sequence length="204" mass="22560">MSWQKQDLRRVRAPLLAAGLSALLALALTGGAWWLRDRAQQRSSLAANTTGEAETRASAAMADRANLAAYQARFDQLKQRSVIGMEQRLPWVEYFTSRSESGNPAELELKIEPRRSLEDPPESPEPLENLQFYASKLILSAKLLHEGDAIQLLQRLHDLQGAAIIRLCEIKRAQGAASVRPYLLEMECSGDIITLDAPPAEAAQ</sequence>
<name>A0A516SEC4_9NEIS</name>
<protein>
    <recommendedName>
        <fullName evidence="4">PilN domain-containing protein</fullName>
    </recommendedName>
</protein>
<dbReference type="OrthoDB" id="8527869at2"/>
<evidence type="ECO:0000256" key="1">
    <source>
        <dbReference type="SAM" id="MobiDB-lite"/>
    </source>
</evidence>
<reference evidence="3" key="1">
    <citation type="submission" date="2019-07" db="EMBL/GenBank/DDBJ databases">
        <title>Chitinimonas sp. nov., isolated from Ny-Alesund, arctica soil.</title>
        <authorList>
            <person name="Xu Q."/>
            <person name="Peng F."/>
        </authorList>
    </citation>
    <scope>NUCLEOTIDE SEQUENCE [LARGE SCALE GENOMIC DNA]</scope>
    <source>
        <strain evidence="3">R3-44</strain>
    </source>
</reference>
<evidence type="ECO:0000313" key="2">
    <source>
        <dbReference type="EMBL" id="QDQ26514.1"/>
    </source>
</evidence>
<evidence type="ECO:0000313" key="3">
    <source>
        <dbReference type="Proteomes" id="UP000317550"/>
    </source>
</evidence>
<feature type="compositionally biased region" description="Basic and acidic residues" evidence="1">
    <location>
        <begin position="107"/>
        <end position="118"/>
    </location>
</feature>
<dbReference type="EMBL" id="CP041730">
    <property type="protein sequence ID" value="QDQ26514.1"/>
    <property type="molecule type" value="Genomic_DNA"/>
</dbReference>
<keyword evidence="3" id="KW-1185">Reference proteome</keyword>